<feature type="transmembrane region" description="Helical" evidence="6">
    <location>
        <begin position="210"/>
        <end position="227"/>
    </location>
</feature>
<evidence type="ECO:0000313" key="9">
    <source>
        <dbReference type="Proteomes" id="UP000289738"/>
    </source>
</evidence>
<feature type="transmembrane region" description="Helical" evidence="6">
    <location>
        <begin position="97"/>
        <end position="116"/>
    </location>
</feature>
<evidence type="ECO:0000256" key="5">
    <source>
        <dbReference type="ARBA" id="ARBA00023136"/>
    </source>
</evidence>
<feature type="region of interest" description="Disordered" evidence="7">
    <location>
        <begin position="1"/>
        <end position="27"/>
    </location>
</feature>
<feature type="transmembrane region" description="Helical" evidence="6">
    <location>
        <begin position="315"/>
        <end position="335"/>
    </location>
</feature>
<feature type="transmembrane region" description="Helical" evidence="6">
    <location>
        <begin position="234"/>
        <end position="257"/>
    </location>
</feature>
<organism evidence="8 9">
    <name type="scientific">Arachis hypogaea</name>
    <name type="common">Peanut</name>
    <dbReference type="NCBI Taxonomy" id="3818"/>
    <lineage>
        <taxon>Eukaryota</taxon>
        <taxon>Viridiplantae</taxon>
        <taxon>Streptophyta</taxon>
        <taxon>Embryophyta</taxon>
        <taxon>Tracheophyta</taxon>
        <taxon>Spermatophyta</taxon>
        <taxon>Magnoliopsida</taxon>
        <taxon>eudicotyledons</taxon>
        <taxon>Gunneridae</taxon>
        <taxon>Pentapetalae</taxon>
        <taxon>rosids</taxon>
        <taxon>fabids</taxon>
        <taxon>Fabales</taxon>
        <taxon>Fabaceae</taxon>
        <taxon>Papilionoideae</taxon>
        <taxon>50 kb inversion clade</taxon>
        <taxon>dalbergioids sensu lato</taxon>
        <taxon>Dalbergieae</taxon>
        <taxon>Pterocarpus clade</taxon>
        <taxon>Arachis</taxon>
    </lineage>
</organism>
<accession>A0A444ZCN3</accession>
<dbReference type="Pfam" id="PF01554">
    <property type="entry name" value="MatE"/>
    <property type="match status" value="2"/>
</dbReference>
<gene>
    <name evidence="8" type="ORF">Ahy_B04g069429</name>
</gene>
<evidence type="ECO:0000256" key="1">
    <source>
        <dbReference type="ARBA" id="ARBA00004141"/>
    </source>
</evidence>
<comment type="caution">
    <text evidence="8">The sequence shown here is derived from an EMBL/GenBank/DDBJ whole genome shotgun (WGS) entry which is preliminary data.</text>
</comment>
<evidence type="ECO:0000256" key="3">
    <source>
        <dbReference type="ARBA" id="ARBA00022692"/>
    </source>
</evidence>
<dbReference type="GO" id="GO:0015297">
    <property type="term" value="F:antiporter activity"/>
    <property type="evidence" value="ECO:0007669"/>
    <property type="project" value="InterPro"/>
</dbReference>
<feature type="transmembrane region" description="Helical" evidence="6">
    <location>
        <begin position="58"/>
        <end position="76"/>
    </location>
</feature>
<dbReference type="GO" id="GO:0042910">
    <property type="term" value="F:xenobiotic transmembrane transporter activity"/>
    <property type="evidence" value="ECO:0007669"/>
    <property type="project" value="InterPro"/>
</dbReference>
<evidence type="ECO:0000256" key="6">
    <source>
        <dbReference type="RuleBase" id="RU004914"/>
    </source>
</evidence>
<feature type="transmembrane region" description="Helical" evidence="6">
    <location>
        <begin position="355"/>
        <end position="380"/>
    </location>
</feature>
<proteinExistence type="inferred from homology"/>
<feature type="transmembrane region" description="Helical" evidence="6">
    <location>
        <begin position="285"/>
        <end position="308"/>
    </location>
</feature>
<keyword evidence="9" id="KW-1185">Reference proteome</keyword>
<reference evidence="8 9" key="1">
    <citation type="submission" date="2019-01" db="EMBL/GenBank/DDBJ databases">
        <title>Sequencing of cultivated peanut Arachis hypogaea provides insights into genome evolution and oil improvement.</title>
        <authorList>
            <person name="Chen X."/>
        </authorList>
    </citation>
    <scope>NUCLEOTIDE SEQUENCE [LARGE SCALE GENOMIC DNA]</scope>
    <source>
        <strain evidence="9">cv. Fuhuasheng</strain>
        <tissue evidence="8">Leaves</tissue>
    </source>
</reference>
<feature type="transmembrane region" description="Helical" evidence="6">
    <location>
        <begin position="170"/>
        <end position="190"/>
    </location>
</feature>
<dbReference type="AlphaFoldDB" id="A0A444ZCN3"/>
<dbReference type="GO" id="GO:1990961">
    <property type="term" value="P:xenobiotic detoxification by transmembrane export across the plasma membrane"/>
    <property type="evidence" value="ECO:0007669"/>
    <property type="project" value="InterPro"/>
</dbReference>
<keyword evidence="5 6" id="KW-0472">Membrane</keyword>
<keyword evidence="3 6" id="KW-0812">Transmembrane</keyword>
<dbReference type="GO" id="GO:0016020">
    <property type="term" value="C:membrane"/>
    <property type="evidence" value="ECO:0007669"/>
    <property type="project" value="UniProtKB-SubCell"/>
</dbReference>
<sequence length="620" mass="67886">MAESQNNNQLNEHLLNRSSHPAEAAHTVESRRLEEVLSNAELPLWKRLPSATWMELKLLFPLAGPAILVYFINNLMSNATRAFAGHLGNLELAAANLGNSGVQLFAYGLMLGMGSAVETLCGQAYGANKYEMLGIYMQRATIVLTLTGIPLTLVYVFCKQILLFIGEPPSLASAAAVFVYGLIPQIYAYAINFPIQKFLQAQSIVSPSTYISAVTLLLHMLLSWVVIYKLGFGLIGASLVLSLSWWIIVVAQFVYIVSAPECRHTWTGFSVEAFNGLWEFLKLSAASAVMLCLETWYFQVLVIITGLLENPQLALDAISVCMAITGLTLQGGIGFNAAASVRVSNELGAGNGRAAAFSVVVVNILSFVIAVVEAVVVLALRNVVSYAFTEGETVANAVSDLCPFLAITLVLNGVQPVLSGVAVGCGWQAVVAYINVGCYYGVGIPLGCLLGFKFDFGVKGIWSGMIGGTLMQTLILLWITFRTDWNQEVSANRRVDEGGGKLVVPVGKKLYIRKFLMCPLQKAHLREKANFVENPLRLERPHFQPPRQRLKSHHLRKLKLPVWPSLESSWLSSDPGVTEAYSMERSWMRHSNLLNVIGCFLFGFDEVPSQEARDYIIALP</sequence>
<feature type="compositionally biased region" description="Low complexity" evidence="7">
    <location>
        <begin position="1"/>
        <end position="13"/>
    </location>
</feature>
<dbReference type="STRING" id="3818.A0A444ZCN3"/>
<evidence type="ECO:0000256" key="7">
    <source>
        <dbReference type="SAM" id="MobiDB-lite"/>
    </source>
</evidence>
<evidence type="ECO:0000313" key="8">
    <source>
        <dbReference type="EMBL" id="RYR11929.1"/>
    </source>
</evidence>
<dbReference type="InterPro" id="IPR002528">
    <property type="entry name" value="MATE_fam"/>
</dbReference>
<name>A0A444ZCN3_ARAHY</name>
<feature type="transmembrane region" description="Helical" evidence="6">
    <location>
        <begin position="461"/>
        <end position="481"/>
    </location>
</feature>
<dbReference type="Proteomes" id="UP000289738">
    <property type="component" value="Chromosome B04"/>
</dbReference>
<dbReference type="CDD" id="cd13132">
    <property type="entry name" value="MATE_eukaryotic"/>
    <property type="match status" value="1"/>
</dbReference>
<feature type="transmembrane region" description="Helical" evidence="6">
    <location>
        <begin position="430"/>
        <end position="452"/>
    </location>
</feature>
<feature type="transmembrane region" description="Helical" evidence="6">
    <location>
        <begin position="401"/>
        <end position="424"/>
    </location>
</feature>
<comment type="similarity">
    <text evidence="2 6">Belongs to the multi antimicrobial extrusion (MATE) (TC 2.A.66.1) family.</text>
</comment>
<dbReference type="NCBIfam" id="TIGR00797">
    <property type="entry name" value="matE"/>
    <property type="match status" value="1"/>
</dbReference>
<dbReference type="EMBL" id="SDMP01000014">
    <property type="protein sequence ID" value="RYR11929.1"/>
    <property type="molecule type" value="Genomic_DNA"/>
</dbReference>
<protein>
    <recommendedName>
        <fullName evidence="6">Protein DETOXIFICATION</fullName>
    </recommendedName>
    <alternativeName>
        <fullName evidence="6">Multidrug and toxic compound extrusion protein</fullName>
    </alternativeName>
</protein>
<dbReference type="PANTHER" id="PTHR11206">
    <property type="entry name" value="MULTIDRUG RESISTANCE PROTEIN"/>
    <property type="match status" value="1"/>
</dbReference>
<evidence type="ECO:0000256" key="4">
    <source>
        <dbReference type="ARBA" id="ARBA00022989"/>
    </source>
</evidence>
<dbReference type="InterPro" id="IPR045069">
    <property type="entry name" value="MATE_euk"/>
</dbReference>
<evidence type="ECO:0000256" key="2">
    <source>
        <dbReference type="ARBA" id="ARBA00010199"/>
    </source>
</evidence>
<keyword evidence="4 6" id="KW-1133">Transmembrane helix</keyword>
<feature type="transmembrane region" description="Helical" evidence="6">
    <location>
        <begin position="136"/>
        <end position="158"/>
    </location>
</feature>
<comment type="subcellular location">
    <subcellularLocation>
        <location evidence="1">Membrane</location>
        <topology evidence="1">Multi-pass membrane protein</topology>
    </subcellularLocation>
</comment>